<organism evidence="7 8">
    <name type="scientific">Mycobacterium lentiflavum</name>
    <dbReference type="NCBI Taxonomy" id="141349"/>
    <lineage>
        <taxon>Bacteria</taxon>
        <taxon>Bacillati</taxon>
        <taxon>Actinomycetota</taxon>
        <taxon>Actinomycetes</taxon>
        <taxon>Mycobacteriales</taxon>
        <taxon>Mycobacteriaceae</taxon>
        <taxon>Mycobacterium</taxon>
        <taxon>Mycobacterium simiae complex</taxon>
    </lineage>
</organism>
<comment type="similarity">
    <text evidence="1">Belongs to the cytochrome P450 family.</text>
</comment>
<evidence type="ECO:0000313" key="7">
    <source>
        <dbReference type="EMBL" id="CQD09066.1"/>
    </source>
</evidence>
<evidence type="ECO:0000256" key="5">
    <source>
        <dbReference type="ARBA" id="ARBA00023004"/>
    </source>
</evidence>
<dbReference type="AlphaFoldDB" id="A0A0E4GWC2"/>
<protein>
    <submittedName>
        <fullName evidence="7">Cytochrome P450 superfamily protein</fullName>
    </submittedName>
</protein>
<dbReference type="InterPro" id="IPR036396">
    <property type="entry name" value="Cyt_P450_sf"/>
</dbReference>
<dbReference type="EMBL" id="CTEE01000001">
    <property type="protein sequence ID" value="CQD09066.1"/>
    <property type="molecule type" value="Genomic_DNA"/>
</dbReference>
<evidence type="ECO:0000256" key="6">
    <source>
        <dbReference type="ARBA" id="ARBA00023033"/>
    </source>
</evidence>
<name>A0A0E4GWC2_MYCLN</name>
<proteinExistence type="inferred from homology"/>
<keyword evidence="5" id="KW-0408">Iron</keyword>
<dbReference type="OrthoDB" id="3599725at2"/>
<evidence type="ECO:0000256" key="3">
    <source>
        <dbReference type="ARBA" id="ARBA00022723"/>
    </source>
</evidence>
<dbReference type="Proteomes" id="UP000199251">
    <property type="component" value="Unassembled WGS sequence"/>
</dbReference>
<dbReference type="STRING" id="141349.BN1232_01646"/>
<dbReference type="InterPro" id="IPR002397">
    <property type="entry name" value="Cyt_P450_B"/>
</dbReference>
<reference evidence="7 8" key="1">
    <citation type="submission" date="2015-03" db="EMBL/GenBank/DDBJ databases">
        <authorList>
            <person name="Urmite Genomes"/>
        </authorList>
    </citation>
    <scope>NUCLEOTIDE SEQUENCE [LARGE SCALE GENOMIC DNA]</scope>
    <source>
        <strain evidence="7 8">CSUR P1491</strain>
    </source>
</reference>
<gene>
    <name evidence="7" type="ORF">BN1232_01646</name>
</gene>
<dbReference type="SUPFAM" id="SSF48264">
    <property type="entry name" value="Cytochrome P450"/>
    <property type="match status" value="1"/>
</dbReference>
<keyword evidence="3" id="KW-0479">Metal-binding</keyword>
<accession>A0A0E4GWC2</accession>
<keyword evidence="2" id="KW-0349">Heme</keyword>
<dbReference type="GO" id="GO:0004497">
    <property type="term" value="F:monooxygenase activity"/>
    <property type="evidence" value="ECO:0007669"/>
    <property type="project" value="UniProtKB-KW"/>
</dbReference>
<dbReference type="InterPro" id="IPR001128">
    <property type="entry name" value="Cyt_P450"/>
</dbReference>
<dbReference type="GO" id="GO:0020037">
    <property type="term" value="F:heme binding"/>
    <property type="evidence" value="ECO:0007669"/>
    <property type="project" value="InterPro"/>
</dbReference>
<dbReference type="RefSeq" id="WP_090600913.1">
    <property type="nucleotide sequence ID" value="NZ_CTEE01000001.1"/>
</dbReference>
<evidence type="ECO:0000256" key="1">
    <source>
        <dbReference type="ARBA" id="ARBA00010617"/>
    </source>
</evidence>
<dbReference type="PANTHER" id="PTHR46696:SF6">
    <property type="entry name" value="P450, PUTATIVE (EUROFUNG)-RELATED"/>
    <property type="match status" value="1"/>
</dbReference>
<evidence type="ECO:0000256" key="4">
    <source>
        <dbReference type="ARBA" id="ARBA00023002"/>
    </source>
</evidence>
<keyword evidence="4" id="KW-0560">Oxidoreductase</keyword>
<dbReference type="GO" id="GO:0005506">
    <property type="term" value="F:iron ion binding"/>
    <property type="evidence" value="ECO:0007669"/>
    <property type="project" value="InterPro"/>
</dbReference>
<keyword evidence="6" id="KW-0503">Monooxygenase</keyword>
<evidence type="ECO:0000313" key="8">
    <source>
        <dbReference type="Proteomes" id="UP000199251"/>
    </source>
</evidence>
<dbReference type="GO" id="GO:0016705">
    <property type="term" value="F:oxidoreductase activity, acting on paired donors, with incorporation or reduction of molecular oxygen"/>
    <property type="evidence" value="ECO:0007669"/>
    <property type="project" value="InterPro"/>
</dbReference>
<evidence type="ECO:0000256" key="2">
    <source>
        <dbReference type="ARBA" id="ARBA00022617"/>
    </source>
</evidence>
<dbReference type="Pfam" id="PF00067">
    <property type="entry name" value="p450"/>
    <property type="match status" value="2"/>
</dbReference>
<dbReference type="PRINTS" id="PR00359">
    <property type="entry name" value="BP450"/>
</dbReference>
<dbReference type="Gene3D" id="1.10.630.10">
    <property type="entry name" value="Cytochrome P450"/>
    <property type="match status" value="1"/>
</dbReference>
<sequence>MTDTTTRPEATSDQSDDEMADTLAAEAVGGEFAAALAVPEPQEVYAGLGSCPILVMEDNVIVGAAKSVDTLTRSHHVRGSGALGNTQSAERPLIPLDIDRPEHTKYRKLLDPIFAAKVIAPLETDVRALADELIDRFIERGHADIYDEFCAILPSTIFLRLMGIPLDHLDYFLKNKDDLLRDVEGETVAQREARYKAAGVRCYSYFNTVLDEREASGVPGDDLLGRLMTAEVEGHSLTRENILDICFLLMIAGLDTVAASLSCILAWLARHPEERRRLVANPEMWPDAIEELMRWETPVPMGSRTPTVDTQIGETLVEAGTNVAVLWAAANLDPEKFKDPLTVDLTRRPNPHYSFASGFHRCLGSHLARMELRSALDQFHIRIPDYQLTPGEKFTYEALPVRLARPLPLSWTV</sequence>
<dbReference type="PANTHER" id="PTHR46696">
    <property type="entry name" value="P450, PUTATIVE (EUROFUNG)-RELATED"/>
    <property type="match status" value="1"/>
</dbReference>